<comment type="caution">
    <text evidence="3">The sequence shown here is derived from an EMBL/GenBank/DDBJ whole genome shotgun (WGS) entry which is preliminary data.</text>
</comment>
<evidence type="ECO:0000259" key="1">
    <source>
        <dbReference type="Pfam" id="PF14576"/>
    </source>
</evidence>
<evidence type="ECO:0008006" key="5">
    <source>
        <dbReference type="Google" id="ProtNLM"/>
    </source>
</evidence>
<feature type="domain" description="Sieve element occlusion N-terminal" evidence="1">
    <location>
        <begin position="18"/>
        <end position="293"/>
    </location>
</feature>
<dbReference type="Proteomes" id="UP001642360">
    <property type="component" value="Unassembled WGS sequence"/>
</dbReference>
<dbReference type="AlphaFoldDB" id="A0ABC8UHM5"/>
<dbReference type="Pfam" id="PF14576">
    <property type="entry name" value="SEO_N"/>
    <property type="match status" value="1"/>
</dbReference>
<name>A0ABC8UHM5_9AQUA</name>
<dbReference type="InterPro" id="IPR027942">
    <property type="entry name" value="SEO_N"/>
</dbReference>
<dbReference type="PANTHER" id="PTHR33232:SF11">
    <property type="entry name" value="PROTEIN SIEVE ELEMENT OCCLUSION C"/>
    <property type="match status" value="1"/>
</dbReference>
<dbReference type="PANTHER" id="PTHR33232">
    <property type="entry name" value="PROTEIN SIEVE ELEMENT OCCLUSION B-LIKE"/>
    <property type="match status" value="1"/>
</dbReference>
<evidence type="ECO:0000313" key="4">
    <source>
        <dbReference type="Proteomes" id="UP001642360"/>
    </source>
</evidence>
<evidence type="ECO:0000259" key="2">
    <source>
        <dbReference type="Pfam" id="PF14577"/>
    </source>
</evidence>
<protein>
    <recommendedName>
        <fullName evidence="5">Protein SIEVE ELEMENT OCCLUSION C</fullName>
    </recommendedName>
</protein>
<evidence type="ECO:0000313" key="3">
    <source>
        <dbReference type="EMBL" id="CAK9180531.1"/>
    </source>
</evidence>
<organism evidence="3 4">
    <name type="scientific">Ilex paraguariensis</name>
    <name type="common">yerba mate</name>
    <dbReference type="NCBI Taxonomy" id="185542"/>
    <lineage>
        <taxon>Eukaryota</taxon>
        <taxon>Viridiplantae</taxon>
        <taxon>Streptophyta</taxon>
        <taxon>Embryophyta</taxon>
        <taxon>Tracheophyta</taxon>
        <taxon>Spermatophyta</taxon>
        <taxon>Magnoliopsida</taxon>
        <taxon>eudicotyledons</taxon>
        <taxon>Gunneridae</taxon>
        <taxon>Pentapetalae</taxon>
        <taxon>asterids</taxon>
        <taxon>campanulids</taxon>
        <taxon>Aquifoliales</taxon>
        <taxon>Aquifoliaceae</taxon>
        <taxon>Ilex</taxon>
    </lineage>
</organism>
<dbReference type="InterPro" id="IPR027944">
    <property type="entry name" value="SEO_C"/>
</dbReference>
<proteinExistence type="predicted"/>
<dbReference type="EMBL" id="CAUOFW020007747">
    <property type="protein sequence ID" value="CAK9180531.1"/>
    <property type="molecule type" value="Genomic_DNA"/>
</dbReference>
<feature type="domain" description="Sieve element occlusion C-terminal" evidence="2">
    <location>
        <begin position="483"/>
        <end position="710"/>
    </location>
</feature>
<keyword evidence="4" id="KW-1185">Reference proteome</keyword>
<sequence length="711" mass="81545">MNLLATESFSSCSSSSVDDDFLIRNILLTHDPDGRHLDSELLLRATENIMCYATTLDVLDQRFDAIGTSNICNIEAIASEEPWGQTIYKMSQEIHCRCYVDGDLHTQAMSLFDMLGPYRWDAKVALVLAAFATSYGEFWLILQLYARDHLAAAVAILKHMPSDISWLKPRFKALNLLVKTMVEVTKCIIKFEGLPLQQVLLDSKAMAVTKSQIYIATYWIFRSSLACCFQITDLMKHEQVYSKSTPIAALELLSLAYKLRGLCRNLREQVDLCHQQIEKGWYKKLLNLFKETHADNQEVLHTLFALKDELPFRNCSSQTKPSCVHVEKGWYKKLLNLFKETHADNQELGISELKSKVVLLLISKPELLSIDGILLLVQQTYDHPDHKNLGGSYEILWVPIPSSDTWNFAEERSFDFYANSLPCLSIRRPWLLNSVVVKFIKEELNYKEEPLMVVWDVRGMVTNSNAIDMMLIWGAKAFPFSASREKKLWETENWTLQFMVDGIDTLLTKWVEEGKNLCIFSSSSLDWIREFSSKVKEIKSTGMQLDMIYVGTRNQSEHVQKILAIIDDEKLGSSLTLIKMNFFWIRLDSMKKSIVRQEQTVHTQRILEEVSEILDSDKIEKDWVVIGRGSATGLVKLQGKKIMEYFDLFPVWGENVGKVGLMAAIRAALEPPLPATRCNYSNVVSYDERLMEGTVVCEQCKRPMEKFVIYE</sequence>
<dbReference type="InterPro" id="IPR039299">
    <property type="entry name" value="SEOA"/>
</dbReference>
<accession>A0ABC8UHM5</accession>
<gene>
    <name evidence="3" type="ORF">ILEXP_LOCUS50539</name>
</gene>
<dbReference type="Pfam" id="PF14577">
    <property type="entry name" value="SEO_C"/>
    <property type="match status" value="1"/>
</dbReference>
<reference evidence="3 4" key="1">
    <citation type="submission" date="2024-02" db="EMBL/GenBank/DDBJ databases">
        <authorList>
            <person name="Vignale AGUSTIN F."/>
            <person name="Sosa J E."/>
            <person name="Modenutti C."/>
        </authorList>
    </citation>
    <scope>NUCLEOTIDE SEQUENCE [LARGE SCALE GENOMIC DNA]</scope>
</reference>